<dbReference type="AlphaFoldDB" id="F9UCI5"/>
<dbReference type="Proteomes" id="UP000005459">
    <property type="component" value="Unassembled WGS sequence"/>
</dbReference>
<evidence type="ECO:0000256" key="1">
    <source>
        <dbReference type="SAM" id="Phobius"/>
    </source>
</evidence>
<reference evidence="2 3" key="1">
    <citation type="submission" date="2011-06" db="EMBL/GenBank/DDBJ databases">
        <title>The draft genome of Thiocapsa marina 5811.</title>
        <authorList>
            <consortium name="US DOE Joint Genome Institute (JGI-PGF)"/>
            <person name="Lucas S."/>
            <person name="Han J."/>
            <person name="Cheng J.-F."/>
            <person name="Goodwin L."/>
            <person name="Pitluck S."/>
            <person name="Peters L."/>
            <person name="Land M.L."/>
            <person name="Hauser L."/>
            <person name="Vogl K."/>
            <person name="Liu Z."/>
            <person name="Imhoff J."/>
            <person name="Thiel V."/>
            <person name="Frigaard N.-U."/>
            <person name="Bryant D."/>
            <person name="Woyke T.J."/>
        </authorList>
    </citation>
    <scope>NUCLEOTIDE SEQUENCE [LARGE SCALE GENOMIC DNA]</scope>
    <source>
        <strain evidence="2 3">5811</strain>
    </source>
</reference>
<keyword evidence="1" id="KW-0812">Transmembrane</keyword>
<keyword evidence="1" id="KW-1133">Transmembrane helix</keyword>
<accession>F9UCI5</accession>
<dbReference type="EMBL" id="AFWV01000008">
    <property type="protein sequence ID" value="EGV18098.1"/>
    <property type="molecule type" value="Genomic_DNA"/>
</dbReference>
<evidence type="ECO:0000313" key="2">
    <source>
        <dbReference type="EMBL" id="EGV18098.1"/>
    </source>
</evidence>
<sequence>MPPLISQIAGWPQRVIDWLCSGRADYAAFQRRKATSAHRAGRTLCLLVWSGAAILMLLCPSPGCVATFVLIATFVSFTLLDERS</sequence>
<feature type="transmembrane region" description="Helical" evidence="1">
    <location>
        <begin position="64"/>
        <end position="80"/>
    </location>
</feature>
<protein>
    <submittedName>
        <fullName evidence="2">Uncharacterized protein</fullName>
    </submittedName>
</protein>
<keyword evidence="1" id="KW-0472">Membrane</keyword>
<proteinExistence type="predicted"/>
<gene>
    <name evidence="2" type="ORF">ThimaDRAFT_2637</name>
</gene>
<organism evidence="2 3">
    <name type="scientific">Thiocapsa marina 5811</name>
    <dbReference type="NCBI Taxonomy" id="768671"/>
    <lineage>
        <taxon>Bacteria</taxon>
        <taxon>Pseudomonadati</taxon>
        <taxon>Pseudomonadota</taxon>
        <taxon>Gammaproteobacteria</taxon>
        <taxon>Chromatiales</taxon>
        <taxon>Chromatiaceae</taxon>
        <taxon>Thiocapsa</taxon>
    </lineage>
</organism>
<keyword evidence="3" id="KW-1185">Reference proteome</keyword>
<dbReference type="OrthoDB" id="5771464at2"/>
<dbReference type="RefSeq" id="WP_007193510.1">
    <property type="nucleotide sequence ID" value="NZ_AFWV01000008.1"/>
</dbReference>
<evidence type="ECO:0000313" key="3">
    <source>
        <dbReference type="Proteomes" id="UP000005459"/>
    </source>
</evidence>
<name>F9UCI5_9GAMM</name>